<keyword evidence="6" id="KW-0227">DNA damage</keyword>
<dbReference type="GO" id="GO:0006303">
    <property type="term" value="P:double-strand break repair via nonhomologous end joining"/>
    <property type="evidence" value="ECO:0007669"/>
    <property type="project" value="TreeGrafter"/>
</dbReference>
<evidence type="ECO:0000256" key="6">
    <source>
        <dbReference type="ARBA" id="ARBA00022763"/>
    </source>
</evidence>
<dbReference type="Pfam" id="PF01068">
    <property type="entry name" value="DNA_ligase_A_M"/>
    <property type="match status" value="1"/>
</dbReference>
<evidence type="ECO:0000256" key="10">
    <source>
        <dbReference type="ARBA" id="ARBA00023242"/>
    </source>
</evidence>
<dbReference type="NCBIfam" id="TIGR00574">
    <property type="entry name" value="dnl1"/>
    <property type="match status" value="1"/>
</dbReference>
<dbReference type="SUPFAM" id="SSF50249">
    <property type="entry name" value="Nucleic acid-binding proteins"/>
    <property type="match status" value="1"/>
</dbReference>
<comment type="catalytic activity">
    <reaction evidence="11">
        <text>ATP + (deoxyribonucleotide)n-3'-hydroxyl + 5'-phospho-(deoxyribonucleotide)m = (deoxyribonucleotide)n+m + AMP + diphosphate.</text>
        <dbReference type="EC" id="6.5.1.1"/>
    </reaction>
</comment>
<feature type="region of interest" description="Disordered" evidence="13">
    <location>
        <begin position="210"/>
        <end position="232"/>
    </location>
</feature>
<dbReference type="PANTHER" id="PTHR45997:SF1">
    <property type="entry name" value="DNA LIGASE 4"/>
    <property type="match status" value="1"/>
</dbReference>
<dbReference type="InterPro" id="IPR044125">
    <property type="entry name" value="Adenylation_DNA_ligase_IV"/>
</dbReference>
<evidence type="ECO:0000256" key="1">
    <source>
        <dbReference type="ARBA" id="ARBA00007572"/>
    </source>
</evidence>
<evidence type="ECO:0000256" key="5">
    <source>
        <dbReference type="ARBA" id="ARBA00022741"/>
    </source>
</evidence>
<dbReference type="InterPro" id="IPR000977">
    <property type="entry name" value="DNA_ligase_ATP-dep"/>
</dbReference>
<dbReference type="GO" id="GO:0006297">
    <property type="term" value="P:nucleotide-excision repair, DNA gap filling"/>
    <property type="evidence" value="ECO:0007669"/>
    <property type="project" value="TreeGrafter"/>
</dbReference>
<evidence type="ECO:0000256" key="11">
    <source>
        <dbReference type="ARBA" id="ARBA00034003"/>
    </source>
</evidence>
<dbReference type="InterPro" id="IPR012340">
    <property type="entry name" value="NA-bd_OB-fold"/>
</dbReference>
<evidence type="ECO:0000256" key="4">
    <source>
        <dbReference type="ARBA" id="ARBA00022723"/>
    </source>
</evidence>
<feature type="domain" description="ATP-dependent DNA ligase family profile" evidence="14">
    <location>
        <begin position="487"/>
        <end position="621"/>
    </location>
</feature>
<keyword evidence="16" id="KW-1185">Reference proteome</keyword>
<dbReference type="GO" id="GO:0005524">
    <property type="term" value="F:ATP binding"/>
    <property type="evidence" value="ECO:0007669"/>
    <property type="project" value="UniProtKB-KW"/>
</dbReference>
<dbReference type="Gene3D" id="2.40.50.140">
    <property type="entry name" value="Nucleic acid-binding proteins"/>
    <property type="match status" value="1"/>
</dbReference>
<dbReference type="GO" id="GO:0006310">
    <property type="term" value="P:DNA recombination"/>
    <property type="evidence" value="ECO:0007669"/>
    <property type="project" value="InterPro"/>
</dbReference>
<evidence type="ECO:0000313" key="16">
    <source>
        <dbReference type="Proteomes" id="UP000770661"/>
    </source>
</evidence>
<dbReference type="Pfam" id="PF04679">
    <property type="entry name" value="DNA_ligase_A_C"/>
    <property type="match status" value="1"/>
</dbReference>
<organism evidence="15 16">
    <name type="scientific">Chionoecetes opilio</name>
    <name type="common">Atlantic snow crab</name>
    <name type="synonym">Cancer opilio</name>
    <dbReference type="NCBI Taxonomy" id="41210"/>
    <lineage>
        <taxon>Eukaryota</taxon>
        <taxon>Metazoa</taxon>
        <taxon>Ecdysozoa</taxon>
        <taxon>Arthropoda</taxon>
        <taxon>Crustacea</taxon>
        <taxon>Multicrustacea</taxon>
        <taxon>Malacostraca</taxon>
        <taxon>Eumalacostraca</taxon>
        <taxon>Eucarida</taxon>
        <taxon>Decapoda</taxon>
        <taxon>Pleocyemata</taxon>
        <taxon>Brachyura</taxon>
        <taxon>Eubrachyura</taxon>
        <taxon>Majoidea</taxon>
        <taxon>Majidae</taxon>
        <taxon>Chionoecetes</taxon>
    </lineage>
</organism>
<dbReference type="GO" id="GO:0032807">
    <property type="term" value="C:DNA ligase IV complex"/>
    <property type="evidence" value="ECO:0007669"/>
    <property type="project" value="TreeGrafter"/>
</dbReference>
<reference evidence="15" key="1">
    <citation type="submission" date="2020-07" db="EMBL/GenBank/DDBJ databases">
        <title>The High-quality genome of the commercially important snow crab, Chionoecetes opilio.</title>
        <authorList>
            <person name="Jeong J.-H."/>
            <person name="Ryu S."/>
        </authorList>
    </citation>
    <scope>NUCLEOTIDE SEQUENCE</scope>
    <source>
        <strain evidence="15">MADBK_172401_WGS</strain>
        <tissue evidence="15">Digestive gland</tissue>
    </source>
</reference>
<accession>A0A8J5D0D4</accession>
<dbReference type="Gene3D" id="3.30.470.30">
    <property type="entry name" value="DNA ligase/mRNA capping enzyme"/>
    <property type="match status" value="1"/>
</dbReference>
<dbReference type="EMBL" id="JACEEZ010006137">
    <property type="protein sequence ID" value="KAG0724997.1"/>
    <property type="molecule type" value="Genomic_DNA"/>
</dbReference>
<evidence type="ECO:0000259" key="14">
    <source>
        <dbReference type="PROSITE" id="PS50160"/>
    </source>
</evidence>
<dbReference type="GO" id="GO:0003677">
    <property type="term" value="F:DNA binding"/>
    <property type="evidence" value="ECO:0007669"/>
    <property type="project" value="InterPro"/>
</dbReference>
<dbReference type="Pfam" id="PF04675">
    <property type="entry name" value="DNA_ligase_A_N"/>
    <property type="match status" value="1"/>
</dbReference>
<dbReference type="InterPro" id="IPR029710">
    <property type="entry name" value="LIG4"/>
</dbReference>
<evidence type="ECO:0000256" key="12">
    <source>
        <dbReference type="RuleBase" id="RU004196"/>
    </source>
</evidence>
<sequence>MAAALPPLASVIPWDQVCRMLEKVSEEKGGPKKKKEMLLKFITHFRELHAKKLQHHPHCQDTFFPVLRVLLPALDRGRGAYGVKERRLADLYIRILGLKKDGNDAQKLINFRKPKASAGGESGDFAEVAYYVLRNRCLNGGKLSLQEVDDHLNSIAENHAAKKHAGVTHWSVTSCGPMDARWPSGWRWSAVVCDLLSPVIDCTRRSVGECSATGPTPVSGHHTTNGPLPVGNHVSAGGIPINIATGWWRRGRPAVERSLLVMLNDMSAKEQKWLLRVLLKDMRLGVGQTGDPPQLAPRRQGLLRRHQQPGEEDLAALGIEEVEAMDRDCWKRSIDRLTQRFSTRVPRNPRVLREVVCKTLQDPSVRLHEVDVSLFSPFRPMLAQRAVLGKVEAQMNHKVHLAETKFDGERSQIHKKDGDYKYFSRNGFDFTSNFGEDRHSGLFTPHLHPQLAGHVREVILDGEMVGWSRTHRTIVSKGELLDVKHLKEQGDWQVCFCAFDILYLNGKVLTNQPLSERLGVLRSVVTPLEGRVIISAYTKVKTREEVVGVLNEAIDNREEGVVLKDPDSVYQPAARRAGWIKVKPEYVDSLVPELDLVILGGFYGKGSNHGALSHFLLGVAVPPEEPGGRPRFFHSFSRVGSGYTVDELQDLVEKLKPHIRTRQPPSVVAGRVKKPDVWIDPCKSFVVQQADRQTTRRTQDSGFQQTQDSGFQQTQDSGFQQTQDSGFQQTQGSGFQQTQDSGFQQTQDSGFQQTQDSGW</sequence>
<keyword evidence="10" id="KW-0539">Nucleus</keyword>
<dbReference type="InterPro" id="IPR016059">
    <property type="entry name" value="DNA_ligase_ATP-dep_CS"/>
</dbReference>
<evidence type="ECO:0000256" key="2">
    <source>
        <dbReference type="ARBA" id="ARBA00012727"/>
    </source>
</evidence>
<dbReference type="Gene3D" id="1.10.3260.10">
    <property type="entry name" value="DNA ligase, ATP-dependent, N-terminal domain"/>
    <property type="match status" value="2"/>
</dbReference>
<dbReference type="Proteomes" id="UP000770661">
    <property type="component" value="Unassembled WGS sequence"/>
</dbReference>
<proteinExistence type="inferred from homology"/>
<protein>
    <recommendedName>
        <fullName evidence="2">DNA ligase (ATP)</fullName>
        <ecNumber evidence="2">6.5.1.1</ecNumber>
    </recommendedName>
</protein>
<feature type="compositionally biased region" description="Polar residues" evidence="13">
    <location>
        <begin position="213"/>
        <end position="226"/>
    </location>
</feature>
<gene>
    <name evidence="15" type="primary">LIG4</name>
    <name evidence="15" type="ORF">GWK47_004844</name>
</gene>
<dbReference type="GO" id="GO:0046872">
    <property type="term" value="F:metal ion binding"/>
    <property type="evidence" value="ECO:0007669"/>
    <property type="project" value="UniProtKB-KW"/>
</dbReference>
<keyword evidence="9" id="KW-0234">DNA repair</keyword>
<comment type="similarity">
    <text evidence="1 12">Belongs to the ATP-dependent DNA ligase family.</text>
</comment>
<dbReference type="InterPro" id="IPR012308">
    <property type="entry name" value="DNA_ligase_ATP-dep_N"/>
</dbReference>
<feature type="compositionally biased region" description="Low complexity" evidence="13">
    <location>
        <begin position="700"/>
        <end position="759"/>
    </location>
</feature>
<dbReference type="SUPFAM" id="SSF56091">
    <property type="entry name" value="DNA ligase/mRNA capping enzyme, catalytic domain"/>
    <property type="match status" value="1"/>
</dbReference>
<keyword evidence="3 15" id="KW-0436">Ligase</keyword>
<dbReference type="OrthoDB" id="151490at2759"/>
<feature type="region of interest" description="Disordered" evidence="13">
    <location>
        <begin position="689"/>
        <end position="759"/>
    </location>
</feature>
<dbReference type="CDD" id="cd07903">
    <property type="entry name" value="Adenylation_DNA_ligase_IV"/>
    <property type="match status" value="1"/>
</dbReference>
<evidence type="ECO:0000256" key="7">
    <source>
        <dbReference type="ARBA" id="ARBA00022840"/>
    </source>
</evidence>
<dbReference type="InterPro" id="IPR012310">
    <property type="entry name" value="DNA_ligase_ATP-dep_cent"/>
</dbReference>
<dbReference type="PANTHER" id="PTHR45997">
    <property type="entry name" value="DNA LIGASE 4"/>
    <property type="match status" value="1"/>
</dbReference>
<evidence type="ECO:0000256" key="3">
    <source>
        <dbReference type="ARBA" id="ARBA00022598"/>
    </source>
</evidence>
<dbReference type="GO" id="GO:0003910">
    <property type="term" value="F:DNA ligase (ATP) activity"/>
    <property type="evidence" value="ECO:0007669"/>
    <property type="project" value="UniProtKB-EC"/>
</dbReference>
<name>A0A8J5D0D4_CHIOP</name>
<evidence type="ECO:0000256" key="13">
    <source>
        <dbReference type="SAM" id="MobiDB-lite"/>
    </source>
</evidence>
<comment type="caution">
    <text evidence="15">The sequence shown here is derived from an EMBL/GenBank/DDBJ whole genome shotgun (WGS) entry which is preliminary data.</text>
</comment>
<dbReference type="EC" id="6.5.1.1" evidence="2"/>
<keyword evidence="7" id="KW-0067">ATP-binding</keyword>
<dbReference type="PROSITE" id="PS00333">
    <property type="entry name" value="DNA_LIGASE_A2"/>
    <property type="match status" value="1"/>
</dbReference>
<dbReference type="PROSITE" id="PS50160">
    <property type="entry name" value="DNA_LIGASE_A3"/>
    <property type="match status" value="1"/>
</dbReference>
<evidence type="ECO:0000256" key="8">
    <source>
        <dbReference type="ARBA" id="ARBA00022842"/>
    </source>
</evidence>
<dbReference type="GO" id="GO:0005958">
    <property type="term" value="C:DNA-dependent protein kinase-DNA ligase 4 complex"/>
    <property type="evidence" value="ECO:0007669"/>
    <property type="project" value="TreeGrafter"/>
</dbReference>
<keyword evidence="5" id="KW-0547">Nucleotide-binding</keyword>
<dbReference type="InterPro" id="IPR036599">
    <property type="entry name" value="DNA_ligase_N_sf"/>
</dbReference>
<keyword evidence="4" id="KW-0479">Metal-binding</keyword>
<evidence type="ECO:0000256" key="9">
    <source>
        <dbReference type="ARBA" id="ARBA00023204"/>
    </source>
</evidence>
<dbReference type="AlphaFoldDB" id="A0A8J5D0D4"/>
<dbReference type="GO" id="GO:0071897">
    <property type="term" value="P:DNA biosynthetic process"/>
    <property type="evidence" value="ECO:0007669"/>
    <property type="project" value="InterPro"/>
</dbReference>
<dbReference type="InterPro" id="IPR012309">
    <property type="entry name" value="DNA_ligase_ATP-dep_C"/>
</dbReference>
<evidence type="ECO:0000313" key="15">
    <source>
        <dbReference type="EMBL" id="KAG0724997.1"/>
    </source>
</evidence>
<keyword evidence="8" id="KW-0460">Magnesium</keyword>